<evidence type="ECO:0000256" key="3">
    <source>
        <dbReference type="ARBA" id="ARBA00004496"/>
    </source>
</evidence>
<evidence type="ECO:0000313" key="21">
    <source>
        <dbReference type="EMBL" id="ACK53410.1"/>
    </source>
</evidence>
<dbReference type="InterPro" id="IPR016166">
    <property type="entry name" value="FAD-bd_PCMH"/>
</dbReference>
<evidence type="ECO:0000313" key="22">
    <source>
        <dbReference type="EMBL" id="TXH80353.1"/>
    </source>
</evidence>
<evidence type="ECO:0000256" key="14">
    <source>
        <dbReference type="ARBA" id="ARBA00023002"/>
    </source>
</evidence>
<keyword evidence="16 19" id="KW-0961">Cell wall biogenesis/degradation</keyword>
<evidence type="ECO:0000256" key="8">
    <source>
        <dbReference type="ARBA" id="ARBA00022618"/>
    </source>
</evidence>
<evidence type="ECO:0000256" key="9">
    <source>
        <dbReference type="ARBA" id="ARBA00022630"/>
    </source>
</evidence>
<organism evidence="21 23">
    <name type="scientific">Thauera aminoaromatica</name>
    <dbReference type="NCBI Taxonomy" id="164330"/>
    <lineage>
        <taxon>Bacteria</taxon>
        <taxon>Pseudomonadati</taxon>
        <taxon>Pseudomonadota</taxon>
        <taxon>Betaproteobacteria</taxon>
        <taxon>Rhodocyclales</taxon>
        <taxon>Zoogloeaceae</taxon>
        <taxon>Thauera</taxon>
    </lineage>
</organism>
<evidence type="ECO:0000256" key="11">
    <source>
        <dbReference type="ARBA" id="ARBA00022857"/>
    </source>
</evidence>
<gene>
    <name evidence="19 22" type="primary">murB</name>
    <name evidence="21" type="ordered locus">Tmz1t_0637</name>
    <name evidence="22" type="ORF">E6Q80_18790</name>
</gene>
<dbReference type="OrthoDB" id="9804753at2"/>
<dbReference type="Pfam" id="PF01565">
    <property type="entry name" value="FAD_binding_4"/>
    <property type="match status" value="1"/>
</dbReference>
<keyword evidence="7 19" id="KW-0963">Cytoplasm</keyword>
<protein>
    <recommendedName>
        <fullName evidence="6 19">UDP-N-acetylenolpyruvoylglucosamine reductase</fullName>
        <ecNumber evidence="5 19">1.3.1.98</ecNumber>
    </recommendedName>
    <alternativeName>
        <fullName evidence="17 19">UDP-N-acetylmuramate dehydrogenase</fullName>
    </alternativeName>
</protein>
<feature type="active site" description="Proton donor" evidence="19">
    <location>
        <position position="249"/>
    </location>
</feature>
<dbReference type="InterPro" id="IPR016167">
    <property type="entry name" value="FAD-bd_PCMH_sub1"/>
</dbReference>
<evidence type="ECO:0000256" key="13">
    <source>
        <dbReference type="ARBA" id="ARBA00022984"/>
    </source>
</evidence>
<evidence type="ECO:0000256" key="16">
    <source>
        <dbReference type="ARBA" id="ARBA00023316"/>
    </source>
</evidence>
<evidence type="ECO:0000313" key="23">
    <source>
        <dbReference type="Proteomes" id="UP000002186"/>
    </source>
</evidence>
<evidence type="ECO:0000256" key="12">
    <source>
        <dbReference type="ARBA" id="ARBA00022960"/>
    </source>
</evidence>
<dbReference type="Proteomes" id="UP000002186">
    <property type="component" value="Chromosome"/>
</dbReference>
<dbReference type="GO" id="GO:0051301">
    <property type="term" value="P:cell division"/>
    <property type="evidence" value="ECO:0007669"/>
    <property type="project" value="UniProtKB-KW"/>
</dbReference>
<dbReference type="EC" id="1.3.1.98" evidence="5 19"/>
<dbReference type="Pfam" id="PF02873">
    <property type="entry name" value="MurB_C"/>
    <property type="match status" value="1"/>
</dbReference>
<dbReference type="AlphaFoldDB" id="C4ZMZ8"/>
<keyword evidence="12 19" id="KW-0133">Cell shape</keyword>
<dbReference type="Proteomes" id="UP000321192">
    <property type="component" value="Unassembled WGS sequence"/>
</dbReference>
<evidence type="ECO:0000256" key="15">
    <source>
        <dbReference type="ARBA" id="ARBA00023306"/>
    </source>
</evidence>
<keyword evidence="10 19" id="KW-0274">FAD</keyword>
<comment type="pathway">
    <text evidence="4 19">Cell wall biogenesis; peptidoglycan biosynthesis.</text>
</comment>
<dbReference type="NCBIfam" id="TIGR00179">
    <property type="entry name" value="murB"/>
    <property type="match status" value="1"/>
</dbReference>
<comment type="catalytic activity">
    <reaction evidence="18 19">
        <text>UDP-N-acetyl-alpha-D-muramate + NADP(+) = UDP-N-acetyl-3-O-(1-carboxyvinyl)-alpha-D-glucosamine + NADPH + H(+)</text>
        <dbReference type="Rhea" id="RHEA:12248"/>
        <dbReference type="ChEBI" id="CHEBI:15378"/>
        <dbReference type="ChEBI" id="CHEBI:57783"/>
        <dbReference type="ChEBI" id="CHEBI:58349"/>
        <dbReference type="ChEBI" id="CHEBI:68483"/>
        <dbReference type="ChEBI" id="CHEBI:70757"/>
        <dbReference type="EC" id="1.3.1.98"/>
    </reaction>
</comment>
<keyword evidence="23" id="KW-1185">Reference proteome</keyword>
<dbReference type="SUPFAM" id="SSF56194">
    <property type="entry name" value="Uridine diphospho-N-Acetylenolpyruvylglucosamine reductase, MurB, C-terminal domain"/>
    <property type="match status" value="1"/>
</dbReference>
<dbReference type="EMBL" id="SSFD01000314">
    <property type="protein sequence ID" value="TXH80353.1"/>
    <property type="molecule type" value="Genomic_DNA"/>
</dbReference>
<dbReference type="InterPro" id="IPR011601">
    <property type="entry name" value="MurB_C"/>
</dbReference>
<dbReference type="PANTHER" id="PTHR21071">
    <property type="entry name" value="UDP-N-ACETYLENOLPYRUVOYLGLUCOSAMINE REDUCTASE"/>
    <property type="match status" value="1"/>
</dbReference>
<dbReference type="InterPro" id="IPR036635">
    <property type="entry name" value="MurB_C_sf"/>
</dbReference>
<dbReference type="GO" id="GO:0005829">
    <property type="term" value="C:cytosol"/>
    <property type="evidence" value="ECO:0007669"/>
    <property type="project" value="TreeGrafter"/>
</dbReference>
<dbReference type="UniPathway" id="UPA00219"/>
<proteinExistence type="inferred from homology"/>
<dbReference type="InterPro" id="IPR016169">
    <property type="entry name" value="FAD-bd_PCMH_sub2"/>
</dbReference>
<keyword evidence="14 19" id="KW-0560">Oxidoreductase</keyword>
<keyword evidence="9 19" id="KW-0285">Flavoprotein</keyword>
<evidence type="ECO:0000256" key="1">
    <source>
        <dbReference type="ARBA" id="ARBA00001974"/>
    </source>
</evidence>
<accession>A0A5C7S9N8</accession>
<dbReference type="InterPro" id="IPR006094">
    <property type="entry name" value="Oxid_FAD_bind_N"/>
</dbReference>
<comment type="function">
    <text evidence="2 19">Cell wall formation.</text>
</comment>
<reference evidence="22 24" key="3">
    <citation type="submission" date="2018-09" db="EMBL/GenBank/DDBJ databases">
        <title>Metagenome Assembled Genomes from an Advanced Water Purification Facility.</title>
        <authorList>
            <person name="Stamps B.W."/>
            <person name="Spear J.R."/>
        </authorList>
    </citation>
    <scope>NUCLEOTIDE SEQUENCE [LARGE SCALE GENOMIC DNA]</scope>
    <source>
        <strain evidence="22">Bin_27_1</strain>
    </source>
</reference>
<keyword evidence="11 19" id="KW-0521">NADP</keyword>
<dbReference type="Gene3D" id="3.90.78.10">
    <property type="entry name" value="UDP-N-acetylenolpyruvoylglucosamine reductase, C-terminal domain"/>
    <property type="match status" value="1"/>
</dbReference>
<dbReference type="PANTHER" id="PTHR21071:SF4">
    <property type="entry name" value="UDP-N-ACETYLENOLPYRUVOYLGLUCOSAMINE REDUCTASE"/>
    <property type="match status" value="1"/>
</dbReference>
<evidence type="ECO:0000259" key="20">
    <source>
        <dbReference type="PROSITE" id="PS51387"/>
    </source>
</evidence>
<dbReference type="NCBIfam" id="NF000755">
    <property type="entry name" value="PRK00046.1"/>
    <property type="match status" value="1"/>
</dbReference>
<feature type="active site" evidence="19">
    <location>
        <position position="345"/>
    </location>
</feature>
<sequence>MATGDSAGDVAEAAVVLDADLSALNTFGLRAHAARLLRVRSVAALQAAIAAPGWSDTARLVLGGGSNLVLGGDFAGTVLRVEIPGRRLLRAEADAWIVEGGGGESWHDFVRWTLAQGWPGLENLSLIPGTVGAAPIQNIGAYGVELVERFESLDAVELDTGELRRFDAAACAFGYRDSVFKRTPGRWLVVAVRFRLPRPWRALTRYADVARELEARALAQPSALEVSDAVIAIRRRKLPDPAVLGNAGSFFKNPVVDAARCARLLAAHPALPHYPQADGSEKLAAGWLIEQAGWKGRDLGPVGCYERQALVLVNRGGATGADVRRIAQAIIADVEARFGVRLEPEPVFI</sequence>
<dbReference type="STRING" id="85643.Tmz1t_0637"/>
<evidence type="ECO:0000256" key="6">
    <source>
        <dbReference type="ARBA" id="ARBA00015188"/>
    </source>
</evidence>
<reference evidence="21 23" key="2">
    <citation type="journal article" date="2012" name="Stand. Genomic Sci.">
        <title>Complete genome sequence of Thauera aminoaromatica strain MZ1T.</title>
        <authorList>
            <person name="Jiang K."/>
            <person name="Sanseverino J."/>
            <person name="Chauhan A."/>
            <person name="Lucas S."/>
            <person name="Copeland A."/>
            <person name="Lapidus A."/>
            <person name="Del Rio T.G."/>
            <person name="Dalin E."/>
            <person name="Tice H."/>
            <person name="Bruce D."/>
            <person name="Goodwin L."/>
            <person name="Pitluck S."/>
            <person name="Sims D."/>
            <person name="Brettin T."/>
            <person name="Detter J.C."/>
            <person name="Han C."/>
            <person name="Chang Y.J."/>
            <person name="Larimer F."/>
            <person name="Land M."/>
            <person name="Hauser L."/>
            <person name="Kyrpides N.C."/>
            <person name="Mikhailova N."/>
            <person name="Moser S."/>
            <person name="Jegier P."/>
            <person name="Close D."/>
            <person name="Debruyn J.M."/>
            <person name="Wang Y."/>
            <person name="Layton A.C."/>
            <person name="Allen M.S."/>
            <person name="Sayler G.S."/>
        </authorList>
    </citation>
    <scope>NUCLEOTIDE SEQUENCE [LARGE SCALE GENOMIC DNA]</scope>
    <source>
        <strain evidence="21 23">MZ1T</strain>
    </source>
</reference>
<dbReference type="HOGENOM" id="CLU_035304_0_0_4"/>
<dbReference type="InterPro" id="IPR003170">
    <property type="entry name" value="MurB"/>
</dbReference>
<comment type="similarity">
    <text evidence="19">Belongs to the MurB family.</text>
</comment>
<dbReference type="InterPro" id="IPR036318">
    <property type="entry name" value="FAD-bd_PCMH-like_sf"/>
</dbReference>
<evidence type="ECO:0000256" key="17">
    <source>
        <dbReference type="ARBA" id="ARBA00031026"/>
    </source>
</evidence>
<dbReference type="eggNOG" id="COG0812">
    <property type="taxonomic scope" value="Bacteria"/>
</dbReference>
<evidence type="ECO:0000256" key="2">
    <source>
        <dbReference type="ARBA" id="ARBA00003921"/>
    </source>
</evidence>
<comment type="subcellular location">
    <subcellularLocation>
        <location evidence="3 19">Cytoplasm</location>
    </subcellularLocation>
</comment>
<comment type="cofactor">
    <cofactor evidence="1 19">
        <name>FAD</name>
        <dbReference type="ChEBI" id="CHEBI:57692"/>
    </cofactor>
</comment>
<dbReference type="GO" id="GO:0009252">
    <property type="term" value="P:peptidoglycan biosynthetic process"/>
    <property type="evidence" value="ECO:0007669"/>
    <property type="project" value="UniProtKB-UniRule"/>
</dbReference>
<reference evidence="23" key="1">
    <citation type="submission" date="2009-05" db="EMBL/GenBank/DDBJ databases">
        <title>Complete sequence of chromosome of Thauera sp. MZ1T.</title>
        <authorList>
            <consortium name="US DOE Joint Genome Institute"/>
            <person name="Lucas S."/>
            <person name="Copeland A."/>
            <person name="Lapidus A."/>
            <person name="Glavina del Rio T."/>
            <person name="Dalin E."/>
            <person name="Tice H."/>
            <person name="Bruce D."/>
            <person name="Goodwin L."/>
            <person name="Pitluck S."/>
            <person name="Sims D."/>
            <person name="Brettin T."/>
            <person name="Detter J.C."/>
            <person name="Han C."/>
            <person name="Larimer F."/>
            <person name="Land M."/>
            <person name="Hauser L."/>
            <person name="Kyrpides N."/>
            <person name="Mikhailova N."/>
            <person name="Sayler G.S."/>
        </authorList>
    </citation>
    <scope>NUCLEOTIDE SEQUENCE [LARGE SCALE GENOMIC DNA]</scope>
    <source>
        <strain evidence="23">MZ1T</strain>
    </source>
</reference>
<evidence type="ECO:0000256" key="4">
    <source>
        <dbReference type="ARBA" id="ARBA00004752"/>
    </source>
</evidence>
<accession>C4ZMZ8</accession>
<dbReference type="HAMAP" id="MF_00037">
    <property type="entry name" value="MurB"/>
    <property type="match status" value="1"/>
</dbReference>
<evidence type="ECO:0000256" key="5">
    <source>
        <dbReference type="ARBA" id="ARBA00012518"/>
    </source>
</evidence>
<dbReference type="Gene3D" id="3.30.43.10">
    <property type="entry name" value="Uridine Diphospho-n-acetylenolpyruvylglucosamine Reductase, domain 2"/>
    <property type="match status" value="1"/>
</dbReference>
<keyword evidence="8 19" id="KW-0132">Cell division</keyword>
<feature type="domain" description="FAD-binding PCMH-type" evidence="20">
    <location>
        <begin position="29"/>
        <end position="199"/>
    </location>
</feature>
<keyword evidence="13 19" id="KW-0573">Peptidoglycan synthesis</keyword>
<evidence type="ECO:0000256" key="7">
    <source>
        <dbReference type="ARBA" id="ARBA00022490"/>
    </source>
</evidence>
<dbReference type="GO" id="GO:0008762">
    <property type="term" value="F:UDP-N-acetylmuramate dehydrogenase activity"/>
    <property type="evidence" value="ECO:0007669"/>
    <property type="project" value="UniProtKB-UniRule"/>
</dbReference>
<keyword evidence="15 19" id="KW-0131">Cell cycle</keyword>
<dbReference type="EMBL" id="CP001281">
    <property type="protein sequence ID" value="ACK53410.1"/>
    <property type="molecule type" value="Genomic_DNA"/>
</dbReference>
<evidence type="ECO:0000256" key="10">
    <source>
        <dbReference type="ARBA" id="ARBA00022827"/>
    </source>
</evidence>
<dbReference type="GO" id="GO:0071555">
    <property type="term" value="P:cell wall organization"/>
    <property type="evidence" value="ECO:0007669"/>
    <property type="project" value="UniProtKB-KW"/>
</dbReference>
<dbReference type="SUPFAM" id="SSF56176">
    <property type="entry name" value="FAD-binding/transporter-associated domain-like"/>
    <property type="match status" value="1"/>
</dbReference>
<dbReference type="NCBIfam" id="NF010478">
    <property type="entry name" value="PRK13903.1"/>
    <property type="match status" value="1"/>
</dbReference>
<feature type="active site" evidence="19">
    <location>
        <position position="176"/>
    </location>
</feature>
<dbReference type="KEGG" id="tmz:Tmz1t_0637"/>
<dbReference type="RefSeq" id="WP_012584558.1">
    <property type="nucleotide sequence ID" value="NC_011662.2"/>
</dbReference>
<dbReference type="PROSITE" id="PS51387">
    <property type="entry name" value="FAD_PCMH"/>
    <property type="match status" value="1"/>
</dbReference>
<name>C4ZMZ8_THASP</name>
<dbReference type="GO" id="GO:0071949">
    <property type="term" value="F:FAD binding"/>
    <property type="evidence" value="ECO:0007669"/>
    <property type="project" value="InterPro"/>
</dbReference>
<evidence type="ECO:0000313" key="24">
    <source>
        <dbReference type="Proteomes" id="UP000321192"/>
    </source>
</evidence>
<evidence type="ECO:0000256" key="19">
    <source>
        <dbReference type="HAMAP-Rule" id="MF_00037"/>
    </source>
</evidence>
<evidence type="ECO:0000256" key="18">
    <source>
        <dbReference type="ARBA" id="ARBA00048914"/>
    </source>
</evidence>
<dbReference type="Gene3D" id="3.30.465.10">
    <property type="match status" value="1"/>
</dbReference>
<dbReference type="GO" id="GO:0008360">
    <property type="term" value="P:regulation of cell shape"/>
    <property type="evidence" value="ECO:0007669"/>
    <property type="project" value="UniProtKB-KW"/>
</dbReference>